<comment type="caution">
    <text evidence="6">The sequence shown here is derived from an EMBL/GenBank/DDBJ whole genome shotgun (WGS) entry which is preliminary data.</text>
</comment>
<name>A0ABN8HDI9_9LACO</name>
<evidence type="ECO:0000256" key="3">
    <source>
        <dbReference type="ARBA" id="ARBA00022989"/>
    </source>
</evidence>
<protein>
    <recommendedName>
        <fullName evidence="8">Hemolysin III</fullName>
    </recommendedName>
</protein>
<dbReference type="PANTHER" id="PTHR20855:SF3">
    <property type="entry name" value="LD03007P"/>
    <property type="match status" value="1"/>
</dbReference>
<dbReference type="RefSeq" id="WP_248706647.1">
    <property type="nucleotide sequence ID" value="NZ_CAKOET010000011.1"/>
</dbReference>
<evidence type="ECO:0000256" key="4">
    <source>
        <dbReference type="ARBA" id="ARBA00023136"/>
    </source>
</evidence>
<accession>A0ABN8HDI9</accession>
<dbReference type="InterPro" id="IPR004254">
    <property type="entry name" value="AdipoR/HlyIII-related"/>
</dbReference>
<feature type="transmembrane region" description="Helical" evidence="5">
    <location>
        <begin position="51"/>
        <end position="74"/>
    </location>
</feature>
<keyword evidence="3 5" id="KW-1133">Transmembrane helix</keyword>
<reference evidence="6" key="1">
    <citation type="submission" date="2022-03" db="EMBL/GenBank/DDBJ databases">
        <authorList>
            <person name="Hettiarachchi G."/>
        </authorList>
    </citation>
    <scope>NUCLEOTIDE SEQUENCE</scope>
    <source>
        <strain evidence="6">LMG 32447</strain>
    </source>
</reference>
<proteinExistence type="predicted"/>
<evidence type="ECO:0008006" key="8">
    <source>
        <dbReference type="Google" id="ProtNLM"/>
    </source>
</evidence>
<dbReference type="PANTHER" id="PTHR20855">
    <property type="entry name" value="ADIPOR/PROGESTIN RECEPTOR-RELATED"/>
    <property type="match status" value="1"/>
</dbReference>
<feature type="transmembrane region" description="Helical" evidence="5">
    <location>
        <begin position="163"/>
        <end position="185"/>
    </location>
</feature>
<feature type="transmembrane region" description="Helical" evidence="5">
    <location>
        <begin position="21"/>
        <end position="39"/>
    </location>
</feature>
<sequence length="213" mass="24349">MQNHSKKYQIVYEVLNATTHGIGFILAVLGSIFLLLHVYRHTVSGLELSAILIYIISVSLFLLASTLFHSLVFTRAAKLFQFFDHAGIYLVILGSYTPYTWLIIGGWQGWAIWWTILTMTMAGLIYDLFLVGRWPWLSVLIYLIMGWVIILAMPILWQNLNHTAFWLLLLGGIVYSLGTIFYLIPKIPMGHVYWHLFVLGGASLMYASLYITL</sequence>
<dbReference type="Pfam" id="PF03006">
    <property type="entry name" value="HlyIII"/>
    <property type="match status" value="1"/>
</dbReference>
<gene>
    <name evidence="6" type="ORF">LMG032447_01294</name>
</gene>
<dbReference type="Proteomes" id="UP000838102">
    <property type="component" value="Unassembled WGS sequence"/>
</dbReference>
<evidence type="ECO:0000313" key="7">
    <source>
        <dbReference type="Proteomes" id="UP000838102"/>
    </source>
</evidence>
<feature type="transmembrane region" description="Helical" evidence="5">
    <location>
        <begin position="192"/>
        <end position="211"/>
    </location>
</feature>
<evidence type="ECO:0000256" key="5">
    <source>
        <dbReference type="SAM" id="Phobius"/>
    </source>
</evidence>
<evidence type="ECO:0000313" key="6">
    <source>
        <dbReference type="EMBL" id="CAH1856472.1"/>
    </source>
</evidence>
<evidence type="ECO:0000256" key="2">
    <source>
        <dbReference type="ARBA" id="ARBA00022692"/>
    </source>
</evidence>
<feature type="transmembrane region" description="Helical" evidence="5">
    <location>
        <begin position="136"/>
        <end position="157"/>
    </location>
</feature>
<keyword evidence="2 5" id="KW-0812">Transmembrane</keyword>
<comment type="subcellular location">
    <subcellularLocation>
        <location evidence="1">Membrane</location>
        <topology evidence="1">Multi-pass membrane protein</topology>
    </subcellularLocation>
</comment>
<evidence type="ECO:0000256" key="1">
    <source>
        <dbReference type="ARBA" id="ARBA00004141"/>
    </source>
</evidence>
<feature type="transmembrane region" description="Helical" evidence="5">
    <location>
        <begin position="86"/>
        <end position="104"/>
    </location>
</feature>
<feature type="transmembrane region" description="Helical" evidence="5">
    <location>
        <begin position="110"/>
        <end position="129"/>
    </location>
</feature>
<organism evidence="6 7">
    <name type="scientific">Convivina praedatoris</name>
    <dbReference type="NCBI Taxonomy" id="2880963"/>
    <lineage>
        <taxon>Bacteria</taxon>
        <taxon>Bacillati</taxon>
        <taxon>Bacillota</taxon>
        <taxon>Bacilli</taxon>
        <taxon>Lactobacillales</taxon>
        <taxon>Lactobacillaceae</taxon>
        <taxon>Convivina</taxon>
    </lineage>
</organism>
<keyword evidence="4 5" id="KW-0472">Membrane</keyword>
<dbReference type="EMBL" id="CAKOEU010000007">
    <property type="protein sequence ID" value="CAH1856472.1"/>
    <property type="molecule type" value="Genomic_DNA"/>
</dbReference>
<keyword evidence="7" id="KW-1185">Reference proteome</keyword>